<dbReference type="OrthoDB" id="785384at2759"/>
<dbReference type="PANTHER" id="PTHR35046:SF26">
    <property type="entry name" value="RNA-DIRECTED DNA POLYMERASE"/>
    <property type="match status" value="1"/>
</dbReference>
<comment type="caution">
    <text evidence="1">The sequence shown here is derived from an EMBL/GenBank/DDBJ whole genome shotgun (WGS) entry which is preliminary data.</text>
</comment>
<evidence type="ECO:0000313" key="1">
    <source>
        <dbReference type="EMBL" id="KAI0510488.1"/>
    </source>
</evidence>
<sequence length="145" mass="16669">MYRVNFSIGKNYTCEVLCDVIEMDVCHMILGRPWQYDNGAMYDCRQNTYSFEWKGQKLRLLPHAPVPNTNSNKDKAVLNIVSGATFLVDAKSCMYALVFVDQFPSQVQDAHPPQIAKLLQEFQDIMPSELSPELPPMRMIQHQID</sequence>
<dbReference type="Gene3D" id="2.40.70.10">
    <property type="entry name" value="Acid Proteases"/>
    <property type="match status" value="1"/>
</dbReference>
<dbReference type="InterPro" id="IPR021109">
    <property type="entry name" value="Peptidase_aspartic_dom_sf"/>
</dbReference>
<name>A0A8T3BHD0_DENNO</name>
<dbReference type="AlphaFoldDB" id="A0A8T3BHD0"/>
<protein>
    <submittedName>
        <fullName evidence="1">Uncharacterized protein</fullName>
    </submittedName>
</protein>
<keyword evidence="2" id="KW-1185">Reference proteome</keyword>
<proteinExistence type="predicted"/>
<reference evidence="1" key="1">
    <citation type="journal article" date="2022" name="Front. Genet.">
        <title>Chromosome-Scale Assembly of the Dendrobium nobile Genome Provides Insights Into the Molecular Mechanism of the Biosynthesis of the Medicinal Active Ingredient of Dendrobium.</title>
        <authorList>
            <person name="Xu Q."/>
            <person name="Niu S.-C."/>
            <person name="Li K.-L."/>
            <person name="Zheng P.-J."/>
            <person name="Zhang X.-J."/>
            <person name="Jia Y."/>
            <person name="Liu Y."/>
            <person name="Niu Y.-X."/>
            <person name="Yu L.-H."/>
            <person name="Chen D.-F."/>
            <person name="Zhang G.-Q."/>
        </authorList>
    </citation>
    <scope>NUCLEOTIDE SEQUENCE</scope>
    <source>
        <tissue evidence="1">Leaf</tissue>
    </source>
</reference>
<dbReference type="EMBL" id="JAGYWB010000009">
    <property type="protein sequence ID" value="KAI0510488.1"/>
    <property type="molecule type" value="Genomic_DNA"/>
</dbReference>
<dbReference type="Proteomes" id="UP000829196">
    <property type="component" value="Unassembled WGS sequence"/>
</dbReference>
<organism evidence="1 2">
    <name type="scientific">Dendrobium nobile</name>
    <name type="common">Orchid</name>
    <dbReference type="NCBI Taxonomy" id="94219"/>
    <lineage>
        <taxon>Eukaryota</taxon>
        <taxon>Viridiplantae</taxon>
        <taxon>Streptophyta</taxon>
        <taxon>Embryophyta</taxon>
        <taxon>Tracheophyta</taxon>
        <taxon>Spermatophyta</taxon>
        <taxon>Magnoliopsida</taxon>
        <taxon>Liliopsida</taxon>
        <taxon>Asparagales</taxon>
        <taxon>Orchidaceae</taxon>
        <taxon>Epidendroideae</taxon>
        <taxon>Malaxideae</taxon>
        <taxon>Dendrobiinae</taxon>
        <taxon>Dendrobium</taxon>
    </lineage>
</organism>
<accession>A0A8T3BHD0</accession>
<gene>
    <name evidence="1" type="ORF">KFK09_011090</name>
</gene>
<evidence type="ECO:0000313" key="2">
    <source>
        <dbReference type="Proteomes" id="UP000829196"/>
    </source>
</evidence>
<dbReference type="PANTHER" id="PTHR35046">
    <property type="entry name" value="ZINC KNUCKLE (CCHC-TYPE) FAMILY PROTEIN"/>
    <property type="match status" value="1"/>
</dbReference>